<evidence type="ECO:0000259" key="3">
    <source>
        <dbReference type="Pfam" id="PF01232"/>
    </source>
</evidence>
<evidence type="ECO:0000256" key="2">
    <source>
        <dbReference type="ARBA" id="ARBA00023027"/>
    </source>
</evidence>
<dbReference type="InterPro" id="IPR013328">
    <property type="entry name" value="6PGD_dom2"/>
</dbReference>
<dbReference type="AlphaFoldDB" id="I3CAW4"/>
<keyword evidence="6" id="KW-1185">Reference proteome</keyword>
<feature type="domain" description="Mannitol dehydrogenase N-terminal" evidence="3">
    <location>
        <begin position="18"/>
        <end position="260"/>
    </location>
</feature>
<dbReference type="InterPro" id="IPR036291">
    <property type="entry name" value="NAD(P)-bd_dom_sf"/>
</dbReference>
<dbReference type="SUPFAM" id="SSF51735">
    <property type="entry name" value="NAD(P)-binding Rossmann-fold domains"/>
    <property type="match status" value="1"/>
</dbReference>
<name>I3CAW4_9FLAO</name>
<dbReference type="GO" id="GO:0009026">
    <property type="term" value="F:tagaturonate reductase activity"/>
    <property type="evidence" value="ECO:0007669"/>
    <property type="project" value="TreeGrafter"/>
</dbReference>
<dbReference type="OrthoDB" id="9768714at2"/>
<dbReference type="Gene3D" id="3.40.50.720">
    <property type="entry name" value="NAD(P)-binding Rossmann-like Domain"/>
    <property type="match status" value="1"/>
</dbReference>
<dbReference type="InterPro" id="IPR008927">
    <property type="entry name" value="6-PGluconate_DH-like_C_sf"/>
</dbReference>
<dbReference type="STRING" id="926559.JoomaDRAFT_3827"/>
<dbReference type="RefSeq" id="WP_008615305.1">
    <property type="nucleotide sequence ID" value="NZ_JH651379.1"/>
</dbReference>
<dbReference type="eggNOG" id="COG0246">
    <property type="taxonomic scope" value="Bacteria"/>
</dbReference>
<evidence type="ECO:0000259" key="4">
    <source>
        <dbReference type="Pfam" id="PF08125"/>
    </source>
</evidence>
<dbReference type="NCBIfam" id="NF002969">
    <property type="entry name" value="PRK03643.1"/>
    <property type="match status" value="1"/>
</dbReference>
<dbReference type="GO" id="GO:0019592">
    <property type="term" value="P:mannitol catabolic process"/>
    <property type="evidence" value="ECO:0007669"/>
    <property type="project" value="TreeGrafter"/>
</dbReference>
<proteinExistence type="predicted"/>
<dbReference type="Gene3D" id="1.10.1040.10">
    <property type="entry name" value="N-(1-d-carboxylethyl)-l-norvaline Dehydrogenase, domain 2"/>
    <property type="match status" value="1"/>
</dbReference>
<dbReference type="GO" id="GO:0005829">
    <property type="term" value="C:cytosol"/>
    <property type="evidence" value="ECO:0007669"/>
    <property type="project" value="TreeGrafter"/>
</dbReference>
<dbReference type="PANTHER" id="PTHR30524:SF0">
    <property type="entry name" value="ALTRONATE OXIDOREDUCTASE-RELATED"/>
    <property type="match status" value="1"/>
</dbReference>
<protein>
    <submittedName>
        <fullName evidence="5">Mannitol-1-phosphate/altronate dehydrogenase</fullName>
    </submittedName>
</protein>
<dbReference type="Proteomes" id="UP000004690">
    <property type="component" value="Unassembled WGS sequence"/>
</dbReference>
<dbReference type="SUPFAM" id="SSF48179">
    <property type="entry name" value="6-phosphogluconate dehydrogenase C-terminal domain-like"/>
    <property type="match status" value="1"/>
</dbReference>
<evidence type="ECO:0000313" key="6">
    <source>
        <dbReference type="Proteomes" id="UP000004690"/>
    </source>
</evidence>
<dbReference type="Pfam" id="PF08125">
    <property type="entry name" value="Mannitol_dh_C"/>
    <property type="match status" value="1"/>
</dbReference>
<accession>I3CAW4</accession>
<evidence type="ECO:0000313" key="5">
    <source>
        <dbReference type="EMBL" id="EIJ40757.1"/>
    </source>
</evidence>
<dbReference type="Pfam" id="PF01232">
    <property type="entry name" value="Mannitol_dh"/>
    <property type="match status" value="1"/>
</dbReference>
<evidence type="ECO:0000256" key="1">
    <source>
        <dbReference type="ARBA" id="ARBA00023002"/>
    </source>
</evidence>
<dbReference type="GO" id="GO:0008926">
    <property type="term" value="F:mannitol-1-phosphate 5-dehydrogenase activity"/>
    <property type="evidence" value="ECO:0007669"/>
    <property type="project" value="TreeGrafter"/>
</dbReference>
<keyword evidence="2" id="KW-0520">NAD</keyword>
<dbReference type="EMBL" id="JH651379">
    <property type="protein sequence ID" value="EIJ40757.1"/>
    <property type="molecule type" value="Genomic_DNA"/>
</dbReference>
<organism evidence="5 6">
    <name type="scientific">Galbibacter orientalis DSM 19592</name>
    <dbReference type="NCBI Taxonomy" id="926559"/>
    <lineage>
        <taxon>Bacteria</taxon>
        <taxon>Pseudomonadati</taxon>
        <taxon>Bacteroidota</taxon>
        <taxon>Flavobacteriia</taxon>
        <taxon>Flavobacteriales</taxon>
        <taxon>Flavobacteriaceae</taxon>
        <taxon>Galbibacter</taxon>
    </lineage>
</organism>
<dbReference type="PANTHER" id="PTHR30524">
    <property type="entry name" value="MANNITOL-1-PHOSPHATE 5-DEHYDROGENASE"/>
    <property type="match status" value="1"/>
</dbReference>
<dbReference type="InterPro" id="IPR013118">
    <property type="entry name" value="Mannitol_DH_C"/>
</dbReference>
<dbReference type="HOGENOM" id="CLU_027324_1_0_10"/>
<dbReference type="GO" id="GO:0019698">
    <property type="term" value="P:D-galacturonate catabolic process"/>
    <property type="evidence" value="ECO:0007669"/>
    <property type="project" value="TreeGrafter"/>
</dbReference>
<dbReference type="InterPro" id="IPR013131">
    <property type="entry name" value="Mannitol_DH_N"/>
</dbReference>
<sequence length="488" mass="55965">MTVKNIVSDNTTRKNPVKILQFGGGNFVRAFIEDFVEVLNDKTFFNGNIIIVKPTKNGDYSTLKSQNGHYHVVLEGIKNDKPVSQTKSIKSISNIIHSYNEYDTYLDTAKIPTIRFIVSNTTESGIAYNNQDKFKESPAGEFPAKLTQWLYTRYTAFNGDPSRGCVFLPCELIENNGAQLQQAILQYIDLWQLSKDFKEWILNSNHFCNTLVDRIVSGYSEKIANNLYKKSGNKDALLVVGEIYHNWLIEGPDFISKELPFSETDLDVKFVNDLTPYRKLKVRVLNGAHTAMVPVAYLAGVSTVREVMEQKELSKYIHDFLTQEVMPIMNNDFSEKEIQDFITGVITRFKNPYLEHKLLSISLNSITKFNTRLLPTLIEYYEQKNALPNHIIFSLAALLVFYKGKFKGKEIPIKDDEKYILFIKKQWKDFDEDQINIEKFVNNVISNKLLFQADLTQIRGFSSLLSQYILAIVENGVLNSLKHVKPTP</sequence>
<gene>
    <name evidence="5" type="ORF">JoomaDRAFT_3827</name>
</gene>
<feature type="domain" description="Mannitol dehydrogenase C-terminal" evidence="4">
    <location>
        <begin position="273"/>
        <end position="463"/>
    </location>
</feature>
<reference evidence="5 6" key="1">
    <citation type="submission" date="2012-02" db="EMBL/GenBank/DDBJ databases">
        <title>Improved High-Quality Draft genome of Joostella marina DSM 19592.</title>
        <authorList>
            <consortium name="US DOE Joint Genome Institute (JGI-PGF)"/>
            <person name="Lucas S."/>
            <person name="Copeland A."/>
            <person name="Lapidus A."/>
            <person name="Bruce D."/>
            <person name="Goodwin L."/>
            <person name="Pitluck S."/>
            <person name="Peters L."/>
            <person name="Chertkov O."/>
            <person name="Ovchinnikova G."/>
            <person name="Kyrpides N."/>
            <person name="Mavromatis K."/>
            <person name="Detter J.C."/>
            <person name="Han C."/>
            <person name="Land M."/>
            <person name="Hauser L."/>
            <person name="Markowitz V."/>
            <person name="Cheng J.-F."/>
            <person name="Hugenholtz P."/>
            <person name="Woyke T."/>
            <person name="Wu D."/>
            <person name="Tindall B."/>
            <person name="Brambilla E."/>
            <person name="Klenk H.-P."/>
            <person name="Eisen J.A."/>
        </authorList>
    </citation>
    <scope>NUCLEOTIDE SEQUENCE [LARGE SCALE GENOMIC DNA]</scope>
    <source>
        <strain evidence="5 6">DSM 19592</strain>
    </source>
</reference>
<keyword evidence="1" id="KW-0560">Oxidoreductase</keyword>